<accession>A0AC61RYN9</accession>
<proteinExistence type="predicted"/>
<dbReference type="Proteomes" id="UP000304953">
    <property type="component" value="Unassembled WGS sequence"/>
</dbReference>
<name>A0AC61RYN9_9FIRM</name>
<reference evidence="1" key="1">
    <citation type="submission" date="2019-04" db="EMBL/GenBank/DDBJ databases">
        <title>Microbes associate with the intestines of laboratory mice.</title>
        <authorList>
            <person name="Navarre W."/>
            <person name="Wong E."/>
            <person name="Huang K."/>
            <person name="Tropini C."/>
            <person name="Ng K."/>
            <person name="Yu B."/>
        </authorList>
    </citation>
    <scope>NUCLEOTIDE SEQUENCE</scope>
    <source>
        <strain evidence="1">NM01_1-7b</strain>
    </source>
</reference>
<evidence type="ECO:0000313" key="2">
    <source>
        <dbReference type="Proteomes" id="UP000304953"/>
    </source>
</evidence>
<dbReference type="EMBL" id="SRYA01000010">
    <property type="protein sequence ID" value="TGY97102.1"/>
    <property type="molecule type" value="Genomic_DNA"/>
</dbReference>
<protein>
    <submittedName>
        <fullName evidence="1">Uncharacterized protein</fullName>
    </submittedName>
</protein>
<organism evidence="1 2">
    <name type="scientific">Petralouisia muris</name>
    <dbReference type="NCBI Taxonomy" id="3032872"/>
    <lineage>
        <taxon>Bacteria</taxon>
        <taxon>Bacillati</taxon>
        <taxon>Bacillota</taxon>
        <taxon>Clostridia</taxon>
        <taxon>Lachnospirales</taxon>
        <taxon>Lachnospiraceae</taxon>
        <taxon>Petralouisia</taxon>
    </lineage>
</organism>
<evidence type="ECO:0000313" key="1">
    <source>
        <dbReference type="EMBL" id="TGY97102.1"/>
    </source>
</evidence>
<gene>
    <name evidence="1" type="ORF">E5329_06530</name>
</gene>
<sequence>MDLLLDTTIQIDRITGSKERKEAVEKILKDNKLYCTTYVLGEYYSNIVNDLVTLYSLFLVDKDIGETGKRITEKVFGRSQSRVSKLYANILDMCNFDVDEVEDTFQLYMDLIQDEFYLNLEEVLNKTKCVRAERKIAYEDGRPVLSNARCRKGEENCDICLLWKEAEQETEQILMSEEMDEKILKILRAAKENSREYRGNNCKTLGDTVISLEAKKSEYELRICSSNRKDFQPICQAIGLQLVAPDYSGNK</sequence>
<comment type="caution">
    <text evidence="1">The sequence shown here is derived from an EMBL/GenBank/DDBJ whole genome shotgun (WGS) entry which is preliminary data.</text>
</comment>
<keyword evidence="2" id="KW-1185">Reference proteome</keyword>